<evidence type="ECO:0008006" key="3">
    <source>
        <dbReference type="Google" id="ProtNLM"/>
    </source>
</evidence>
<dbReference type="Proteomes" id="UP000076532">
    <property type="component" value="Unassembled WGS sequence"/>
</dbReference>
<reference evidence="1 2" key="1">
    <citation type="journal article" date="2016" name="Mol. Biol. Evol.">
        <title>Comparative Genomics of Early-Diverging Mushroom-Forming Fungi Provides Insights into the Origins of Lignocellulose Decay Capabilities.</title>
        <authorList>
            <person name="Nagy L.G."/>
            <person name="Riley R."/>
            <person name="Tritt A."/>
            <person name="Adam C."/>
            <person name="Daum C."/>
            <person name="Floudas D."/>
            <person name="Sun H."/>
            <person name="Yadav J.S."/>
            <person name="Pangilinan J."/>
            <person name="Larsson K.H."/>
            <person name="Matsuura K."/>
            <person name="Barry K."/>
            <person name="Labutti K."/>
            <person name="Kuo R."/>
            <person name="Ohm R.A."/>
            <person name="Bhattacharya S.S."/>
            <person name="Shirouzu T."/>
            <person name="Yoshinaga Y."/>
            <person name="Martin F.M."/>
            <person name="Grigoriev I.V."/>
            <person name="Hibbett D.S."/>
        </authorList>
    </citation>
    <scope>NUCLEOTIDE SEQUENCE [LARGE SCALE GENOMIC DNA]</scope>
    <source>
        <strain evidence="1 2">CBS 109695</strain>
    </source>
</reference>
<organism evidence="1 2">
    <name type="scientific">Athelia psychrophila</name>
    <dbReference type="NCBI Taxonomy" id="1759441"/>
    <lineage>
        <taxon>Eukaryota</taxon>
        <taxon>Fungi</taxon>
        <taxon>Dikarya</taxon>
        <taxon>Basidiomycota</taxon>
        <taxon>Agaricomycotina</taxon>
        <taxon>Agaricomycetes</taxon>
        <taxon>Agaricomycetidae</taxon>
        <taxon>Atheliales</taxon>
        <taxon>Atheliaceae</taxon>
        <taxon>Athelia</taxon>
    </lineage>
</organism>
<name>A0A166MKY9_9AGAM</name>
<dbReference type="AlphaFoldDB" id="A0A166MKY9"/>
<accession>A0A166MKY9</accession>
<dbReference type="InterPro" id="IPR036397">
    <property type="entry name" value="RNaseH_sf"/>
</dbReference>
<dbReference type="OrthoDB" id="3242359at2759"/>
<keyword evidence="2" id="KW-1185">Reference proteome</keyword>
<dbReference type="Gene3D" id="3.30.420.10">
    <property type="entry name" value="Ribonuclease H-like superfamily/Ribonuclease H"/>
    <property type="match status" value="1"/>
</dbReference>
<dbReference type="EMBL" id="KV417528">
    <property type="protein sequence ID" value="KZP24104.1"/>
    <property type="molecule type" value="Genomic_DNA"/>
</dbReference>
<protein>
    <recommendedName>
        <fullName evidence="3">Tc1-like transposase DDE domain-containing protein</fullName>
    </recommendedName>
</protein>
<gene>
    <name evidence="1" type="ORF">FIBSPDRAFT_736333</name>
</gene>
<evidence type="ECO:0000313" key="2">
    <source>
        <dbReference type="Proteomes" id="UP000076532"/>
    </source>
</evidence>
<dbReference type="GO" id="GO:0003676">
    <property type="term" value="F:nucleic acid binding"/>
    <property type="evidence" value="ECO:0007669"/>
    <property type="project" value="InterPro"/>
</dbReference>
<proteinExistence type="predicted"/>
<sequence>MNAKQYVSILEESLIGTLKDYKTDPSDIIFQQDGDPKHTSGLARNWLASKHIDMASHPAQSPDMSIIEHAWNEVDRQLRARFPLPKNVEELWEVLQEEWASLDIGYITSLYESMPRRVAAVIETKGGHTRY</sequence>
<dbReference type="STRING" id="436010.A0A166MKY9"/>
<evidence type="ECO:0000313" key="1">
    <source>
        <dbReference type="EMBL" id="KZP24104.1"/>
    </source>
</evidence>